<evidence type="ECO:0000256" key="1">
    <source>
        <dbReference type="ARBA" id="ARBA00022801"/>
    </source>
</evidence>
<dbReference type="InterPro" id="IPR001995">
    <property type="entry name" value="Peptidase_A2_cat"/>
</dbReference>
<name>A0A7J5TRV9_9BACT</name>
<dbReference type="InterPro" id="IPR041489">
    <property type="entry name" value="PDZ_6"/>
</dbReference>
<evidence type="ECO:0000313" key="6">
    <source>
        <dbReference type="Proteomes" id="UP000488299"/>
    </source>
</evidence>
<organism evidence="5 6">
    <name type="scientific">Rudanella paleaurantiibacter</name>
    <dbReference type="NCBI Taxonomy" id="2614655"/>
    <lineage>
        <taxon>Bacteria</taxon>
        <taxon>Pseudomonadati</taxon>
        <taxon>Bacteroidota</taxon>
        <taxon>Cytophagia</taxon>
        <taxon>Cytophagales</taxon>
        <taxon>Cytophagaceae</taxon>
        <taxon>Rudanella</taxon>
    </lineage>
</organism>
<protein>
    <submittedName>
        <fullName evidence="5">Signal protein PDZ</fullName>
    </submittedName>
</protein>
<dbReference type="Gene3D" id="2.30.42.10">
    <property type="match status" value="1"/>
</dbReference>
<feature type="chain" id="PRO_5029892604" evidence="2">
    <location>
        <begin position="21"/>
        <end position="421"/>
    </location>
</feature>
<dbReference type="Pfam" id="PF17820">
    <property type="entry name" value="PDZ_6"/>
    <property type="match status" value="1"/>
</dbReference>
<evidence type="ECO:0000259" key="3">
    <source>
        <dbReference type="PROSITE" id="PS50106"/>
    </source>
</evidence>
<dbReference type="InterPro" id="IPR036034">
    <property type="entry name" value="PDZ_sf"/>
</dbReference>
<dbReference type="InterPro" id="IPR001969">
    <property type="entry name" value="Aspartic_peptidase_AS"/>
</dbReference>
<dbReference type="InterPro" id="IPR021109">
    <property type="entry name" value="Peptidase_aspartic_dom_sf"/>
</dbReference>
<dbReference type="GO" id="GO:0006508">
    <property type="term" value="P:proteolysis"/>
    <property type="evidence" value="ECO:0007669"/>
    <property type="project" value="InterPro"/>
</dbReference>
<dbReference type="SMART" id="SM00228">
    <property type="entry name" value="PDZ"/>
    <property type="match status" value="1"/>
</dbReference>
<dbReference type="EMBL" id="WELI01000023">
    <property type="protein sequence ID" value="KAB7725403.1"/>
    <property type="molecule type" value="Genomic_DNA"/>
</dbReference>
<keyword evidence="2" id="KW-0732">Signal</keyword>
<dbReference type="InterPro" id="IPR001478">
    <property type="entry name" value="PDZ"/>
</dbReference>
<feature type="signal peptide" evidence="2">
    <location>
        <begin position="1"/>
        <end position="20"/>
    </location>
</feature>
<dbReference type="PROSITE" id="PS00141">
    <property type="entry name" value="ASP_PROTEASE"/>
    <property type="match status" value="1"/>
</dbReference>
<dbReference type="PROSITE" id="PS50175">
    <property type="entry name" value="ASP_PROT_RETROV"/>
    <property type="match status" value="1"/>
</dbReference>
<comment type="caution">
    <text evidence="5">The sequence shown here is derived from an EMBL/GenBank/DDBJ whole genome shotgun (WGS) entry which is preliminary data.</text>
</comment>
<reference evidence="5 6" key="1">
    <citation type="submission" date="2019-10" db="EMBL/GenBank/DDBJ databases">
        <title>Rudanella paleaurantiibacter sp. nov., isolated from sludge.</title>
        <authorList>
            <person name="Xu S.Q."/>
        </authorList>
    </citation>
    <scope>NUCLEOTIDE SEQUENCE [LARGE SCALE GENOMIC DNA]</scope>
    <source>
        <strain evidence="5 6">HX-22-17</strain>
    </source>
</reference>
<gene>
    <name evidence="5" type="ORF">F5984_26155</name>
</gene>
<evidence type="ECO:0000256" key="2">
    <source>
        <dbReference type="SAM" id="SignalP"/>
    </source>
</evidence>
<dbReference type="SUPFAM" id="SSF50630">
    <property type="entry name" value="Acid proteases"/>
    <property type="match status" value="1"/>
</dbReference>
<dbReference type="Proteomes" id="UP000488299">
    <property type="component" value="Unassembled WGS sequence"/>
</dbReference>
<dbReference type="PROSITE" id="PS50106">
    <property type="entry name" value="PDZ"/>
    <property type="match status" value="1"/>
</dbReference>
<accession>A0A7J5TRV9</accession>
<dbReference type="AlphaFoldDB" id="A0A7J5TRV9"/>
<dbReference type="Pfam" id="PF13650">
    <property type="entry name" value="Asp_protease_2"/>
    <property type="match status" value="1"/>
</dbReference>
<dbReference type="SUPFAM" id="SSF50156">
    <property type="entry name" value="PDZ domain-like"/>
    <property type="match status" value="1"/>
</dbReference>
<dbReference type="RefSeq" id="WP_152127324.1">
    <property type="nucleotide sequence ID" value="NZ_WELI01000023.1"/>
</dbReference>
<feature type="domain" description="PDZ" evidence="3">
    <location>
        <begin position="337"/>
        <end position="407"/>
    </location>
</feature>
<keyword evidence="1" id="KW-0378">Hydrolase</keyword>
<feature type="domain" description="Peptidase A2" evidence="4">
    <location>
        <begin position="66"/>
        <end position="155"/>
    </location>
</feature>
<dbReference type="Gene3D" id="2.40.70.10">
    <property type="entry name" value="Acid Proteases"/>
    <property type="match status" value="2"/>
</dbReference>
<evidence type="ECO:0000313" key="5">
    <source>
        <dbReference type="EMBL" id="KAB7725403.1"/>
    </source>
</evidence>
<evidence type="ECO:0000259" key="4">
    <source>
        <dbReference type="PROSITE" id="PS50175"/>
    </source>
</evidence>
<dbReference type="GO" id="GO:0004190">
    <property type="term" value="F:aspartic-type endopeptidase activity"/>
    <property type="evidence" value="ECO:0007669"/>
    <property type="project" value="InterPro"/>
</dbReference>
<keyword evidence="6" id="KW-1185">Reference proteome</keyword>
<sequence>MNVLLLVMGLLFCLGSSVQATPDKHIPDKDRFGFFLAGNRSWARIPFQLHSNLIIIPIRINNSDTLRFILDTGVSSTIVTDPTAIRNQKLRFTRKVKLAGAGEGGNLTASVAIDNQLSIGYLRANRHNIVVLDEDVLKLSEYVGVPIHGIFGYDLFNTFVVTIDFQLHEITLTRPDKYRYRHRHGEKYPITIQDTKPYTDAMTLVEGDRVTPLRVILDTGAGHALLLDRTRNPENLPLPDRIIRAQLGRGLNGVINGSMGRLPKVRFGRYELDNILASFPDSVAFGTKLTNSPERVGNVGCELLRRFRITFNYRDGYIVMKPIRRIMKETFEHDMSGLELKARGESFQNYYIGRIIEGSPADLAGLVEGDELLLINNTAAHNMSISDIYKLLQRGEGKEITMVVRRKGHIALAQFVLKRVI</sequence>
<proteinExistence type="predicted"/>